<gene>
    <name evidence="1" type="ORF">IV64_GL001472</name>
</gene>
<reference evidence="1 2" key="1">
    <citation type="journal article" date="2015" name="Genome Announc.">
        <title>Expanding the biotechnology potential of lactobacilli through comparative genomics of 213 strains and associated genera.</title>
        <authorList>
            <person name="Sun Z."/>
            <person name="Harris H.M."/>
            <person name="McCann A."/>
            <person name="Guo C."/>
            <person name="Argimon S."/>
            <person name="Zhang W."/>
            <person name="Yang X."/>
            <person name="Jeffery I.B."/>
            <person name="Cooney J.C."/>
            <person name="Kagawa T.F."/>
            <person name="Liu W."/>
            <person name="Song Y."/>
            <person name="Salvetti E."/>
            <person name="Wrobel A."/>
            <person name="Rasinkangas P."/>
            <person name="Parkhill J."/>
            <person name="Rea M.C."/>
            <person name="O'Sullivan O."/>
            <person name="Ritari J."/>
            <person name="Douillard F.P."/>
            <person name="Paul Ross R."/>
            <person name="Yang R."/>
            <person name="Briner A.E."/>
            <person name="Felis G.E."/>
            <person name="de Vos W.M."/>
            <person name="Barrangou R."/>
            <person name="Klaenhammer T.R."/>
            <person name="Caufield P.W."/>
            <person name="Cui Y."/>
            <person name="Zhang H."/>
            <person name="O'Toole P.W."/>
        </authorList>
    </citation>
    <scope>NUCLEOTIDE SEQUENCE [LARGE SCALE GENOMIC DNA]</scope>
    <source>
        <strain evidence="1 2">LMG 26013</strain>
    </source>
</reference>
<dbReference type="Proteomes" id="UP000051783">
    <property type="component" value="Unassembled WGS sequence"/>
</dbReference>
<protein>
    <recommendedName>
        <fullName evidence="3">Helix-turn-helix domain-containing protein</fullName>
    </recommendedName>
</protein>
<dbReference type="RefSeq" id="WP_237757351.1">
    <property type="nucleotide sequence ID" value="NZ_JQCL01000103.1"/>
</dbReference>
<evidence type="ECO:0000313" key="2">
    <source>
        <dbReference type="Proteomes" id="UP000051783"/>
    </source>
</evidence>
<sequence length="94" mass="10247">MSEPMRVILGAEQAQALRDYVYQLVADSVDAAKRDAGVSQKWLRKSAAADYAGVSPVTFGNWVKSGLSCQIINGVTLFNKTEIDKFINHNGNSI</sequence>
<dbReference type="EMBL" id="JQCL01000103">
    <property type="protein sequence ID" value="KRO07545.1"/>
    <property type="molecule type" value="Genomic_DNA"/>
</dbReference>
<proteinExistence type="predicted"/>
<comment type="caution">
    <text evidence="1">The sequence shown here is derived from an EMBL/GenBank/DDBJ whole genome shotgun (WGS) entry which is preliminary data.</text>
</comment>
<keyword evidence="2" id="KW-1185">Reference proteome</keyword>
<dbReference type="AlphaFoldDB" id="A0A0R2M0U6"/>
<name>A0A0R2M0U6_9LACO</name>
<dbReference type="SUPFAM" id="SSF46955">
    <property type="entry name" value="Putative DNA-binding domain"/>
    <property type="match status" value="1"/>
</dbReference>
<evidence type="ECO:0000313" key="1">
    <source>
        <dbReference type="EMBL" id="KRO07545.1"/>
    </source>
</evidence>
<organism evidence="1 2">
    <name type="scientific">Lactiplantibacillus xiangfangensis</name>
    <dbReference type="NCBI Taxonomy" id="942150"/>
    <lineage>
        <taxon>Bacteria</taxon>
        <taxon>Bacillati</taxon>
        <taxon>Bacillota</taxon>
        <taxon>Bacilli</taxon>
        <taxon>Lactobacillales</taxon>
        <taxon>Lactobacillaceae</taxon>
        <taxon>Lactiplantibacillus</taxon>
    </lineage>
</organism>
<dbReference type="STRING" id="942150.IV64_GL001472"/>
<accession>A0A0R2M0U6</accession>
<dbReference type="InterPro" id="IPR009061">
    <property type="entry name" value="DNA-bd_dom_put_sf"/>
</dbReference>
<dbReference type="PATRIC" id="fig|942150.3.peg.1516"/>
<evidence type="ECO:0008006" key="3">
    <source>
        <dbReference type="Google" id="ProtNLM"/>
    </source>
</evidence>